<dbReference type="FunFam" id="3.40.50.720:FF:000086">
    <property type="entry name" value="Quinate/shikimate dehydrogenase"/>
    <property type="match status" value="1"/>
</dbReference>
<feature type="binding site" evidence="10">
    <location>
        <position position="251"/>
    </location>
    <ligand>
        <name>shikimate</name>
        <dbReference type="ChEBI" id="CHEBI:36208"/>
    </ligand>
</feature>
<feature type="domain" description="Quinate/shikimate 5-dehydrogenase/glutamyl-tRNA reductase" evidence="11">
    <location>
        <begin position="119"/>
        <end position="193"/>
    </location>
</feature>
<sequence length="279" mass="30103">MNNQTVLTGLFGNPVSQSMSPNMHNAAFQQLGLNFAYMAFAVEHAQLGAAVEAIRALSIRGVNVTIPHKVAVMKFLDEIDAEALDIGAVNTIVNDGGKLIGYNTDGRGYVHSLLEETRVTLSDKRILLVGAGGAARAVGVSLAREGVKQITIANRSIERAVELADDLSRHVQSEPVGLGDVQDLRQVDIVINTSSVGMYPNMGETPLPTDLLHADLLVSDLIYNPLYTELLNQARGIGAKVHNGLGMFVHQGALAFELWTENEAPLELMRKTVEQQLGR</sequence>
<evidence type="ECO:0000256" key="3">
    <source>
        <dbReference type="ARBA" id="ARBA00022857"/>
    </source>
</evidence>
<evidence type="ECO:0000256" key="6">
    <source>
        <dbReference type="ARBA" id="ARBA00049442"/>
    </source>
</evidence>
<evidence type="ECO:0000259" key="12">
    <source>
        <dbReference type="Pfam" id="PF08501"/>
    </source>
</evidence>
<keyword evidence="4 10" id="KW-0560">Oxidoreductase</keyword>
<feature type="binding site" evidence="10">
    <location>
        <position position="90"/>
    </location>
    <ligand>
        <name>shikimate</name>
        <dbReference type="ChEBI" id="CHEBI:36208"/>
    </ligand>
</feature>
<feature type="binding site" evidence="10">
    <location>
        <position position="105"/>
    </location>
    <ligand>
        <name>shikimate</name>
        <dbReference type="ChEBI" id="CHEBI:36208"/>
    </ligand>
</feature>
<dbReference type="NCBIfam" id="TIGR00507">
    <property type="entry name" value="aroE"/>
    <property type="match status" value="1"/>
</dbReference>
<dbReference type="GO" id="GO:0050661">
    <property type="term" value="F:NADP binding"/>
    <property type="evidence" value="ECO:0007669"/>
    <property type="project" value="InterPro"/>
</dbReference>
<feature type="binding site" evidence="10">
    <location>
        <begin position="18"/>
        <end position="20"/>
    </location>
    <ligand>
        <name>shikimate</name>
        <dbReference type="ChEBI" id="CHEBI:36208"/>
    </ligand>
</feature>
<dbReference type="GO" id="GO:0004764">
    <property type="term" value="F:shikimate 3-dehydrogenase (NADP+) activity"/>
    <property type="evidence" value="ECO:0007669"/>
    <property type="project" value="UniProtKB-UniRule"/>
</dbReference>
<dbReference type="GO" id="GO:0052734">
    <property type="term" value="F:shikimate 3-dehydrogenase (NAD+) activity"/>
    <property type="evidence" value="ECO:0007669"/>
    <property type="project" value="RHEA"/>
</dbReference>
<comment type="pathway">
    <text evidence="9">Aromatic compound metabolism; 3,4-dihydroxybenzoate biosynthesis; 3-dehydroquinate from D-quinate (NAD(+) route).</text>
</comment>
<comment type="catalytic activity">
    <reaction evidence="8">
        <text>shikimate + NAD(+) = 3-dehydroshikimate + NADH + H(+)</text>
        <dbReference type="Rhea" id="RHEA:17741"/>
        <dbReference type="ChEBI" id="CHEBI:15378"/>
        <dbReference type="ChEBI" id="CHEBI:16630"/>
        <dbReference type="ChEBI" id="CHEBI:36208"/>
        <dbReference type="ChEBI" id="CHEBI:57540"/>
        <dbReference type="ChEBI" id="CHEBI:57945"/>
    </reaction>
</comment>
<dbReference type="HAMAP" id="MF_00222">
    <property type="entry name" value="Shikimate_DH_AroE"/>
    <property type="match status" value="1"/>
</dbReference>
<evidence type="ECO:0000256" key="2">
    <source>
        <dbReference type="ARBA" id="ARBA00022605"/>
    </source>
</evidence>
<evidence type="ECO:0000256" key="10">
    <source>
        <dbReference type="HAMAP-Rule" id="MF_00222"/>
    </source>
</evidence>
<feature type="domain" description="SDH C-terminal" evidence="13">
    <location>
        <begin position="244"/>
        <end position="274"/>
    </location>
</feature>
<dbReference type="GO" id="GO:0019632">
    <property type="term" value="P:shikimate metabolic process"/>
    <property type="evidence" value="ECO:0007669"/>
    <property type="project" value="InterPro"/>
</dbReference>
<dbReference type="Gene3D" id="3.40.50.10860">
    <property type="entry name" value="Leucine Dehydrogenase, chain A, domain 1"/>
    <property type="match status" value="1"/>
</dbReference>
<keyword evidence="15" id="KW-1185">Reference proteome</keyword>
<evidence type="ECO:0000256" key="1">
    <source>
        <dbReference type="ARBA" id="ARBA00004871"/>
    </source>
</evidence>
<dbReference type="GO" id="GO:0009423">
    <property type="term" value="P:chorismate biosynthetic process"/>
    <property type="evidence" value="ECO:0007669"/>
    <property type="project" value="UniProtKB-UniRule"/>
</dbReference>
<dbReference type="Pfam" id="PF18317">
    <property type="entry name" value="SDH_C"/>
    <property type="match status" value="1"/>
</dbReference>
<dbReference type="InterPro" id="IPR013708">
    <property type="entry name" value="Shikimate_DH-bd_N"/>
</dbReference>
<dbReference type="InterPro" id="IPR011342">
    <property type="entry name" value="Shikimate_DH"/>
</dbReference>
<feature type="binding site" evidence="10">
    <location>
        <position position="244"/>
    </location>
    <ligand>
        <name>NADP(+)</name>
        <dbReference type="ChEBI" id="CHEBI:58349"/>
    </ligand>
</feature>
<keyword evidence="3 10" id="KW-0521">NADP</keyword>
<dbReference type="Proteomes" id="UP000284219">
    <property type="component" value="Unassembled WGS sequence"/>
</dbReference>
<dbReference type="UniPathway" id="UPA00053">
    <property type="reaction ID" value="UER00087"/>
</dbReference>
<dbReference type="GO" id="GO:0009073">
    <property type="term" value="P:aromatic amino acid family biosynthetic process"/>
    <property type="evidence" value="ECO:0007669"/>
    <property type="project" value="UniProtKB-KW"/>
</dbReference>
<dbReference type="Pfam" id="PF08501">
    <property type="entry name" value="Shikimate_dh_N"/>
    <property type="match status" value="1"/>
</dbReference>
<dbReference type="CDD" id="cd01065">
    <property type="entry name" value="NAD_bind_Shikimate_DH"/>
    <property type="match status" value="1"/>
</dbReference>
<dbReference type="InterPro" id="IPR041121">
    <property type="entry name" value="SDH_C"/>
</dbReference>
<protein>
    <recommendedName>
        <fullName evidence="10">Shikimate dehydrogenase (NADP(+))</fullName>
        <shortName evidence="10">SDH</shortName>
        <ecNumber evidence="10">1.1.1.25</ecNumber>
    </recommendedName>
</protein>
<evidence type="ECO:0000313" key="15">
    <source>
        <dbReference type="Proteomes" id="UP000284219"/>
    </source>
</evidence>
<keyword evidence="5 10" id="KW-0057">Aromatic amino acid biosynthesis</keyword>
<dbReference type="EC" id="1.1.1.25" evidence="10"/>
<feature type="binding site" evidence="10">
    <location>
        <position position="221"/>
    </location>
    <ligand>
        <name>NADP(+)</name>
        <dbReference type="ChEBI" id="CHEBI:58349"/>
    </ligand>
</feature>
<dbReference type="OrthoDB" id="9792692at2"/>
<dbReference type="GO" id="GO:0030266">
    <property type="term" value="F:quinate 3-dehydrogenase (NAD+) activity"/>
    <property type="evidence" value="ECO:0007669"/>
    <property type="project" value="UniProtKB-EC"/>
</dbReference>
<evidence type="ECO:0000313" key="14">
    <source>
        <dbReference type="EMBL" id="RKD23964.1"/>
    </source>
</evidence>
<evidence type="ECO:0000259" key="11">
    <source>
        <dbReference type="Pfam" id="PF01488"/>
    </source>
</evidence>
<keyword evidence="2 10" id="KW-0028">Amino-acid biosynthesis</keyword>
<feature type="binding site" evidence="10">
    <location>
        <position position="223"/>
    </location>
    <ligand>
        <name>shikimate</name>
        <dbReference type="ChEBI" id="CHEBI:36208"/>
    </ligand>
</feature>
<dbReference type="PANTHER" id="PTHR21089:SF1">
    <property type="entry name" value="BIFUNCTIONAL 3-DEHYDROQUINATE DEHYDRATASE_SHIKIMATE DEHYDROGENASE, CHLOROPLASTIC"/>
    <property type="match status" value="1"/>
</dbReference>
<dbReference type="InterPro" id="IPR046346">
    <property type="entry name" value="Aminoacid_DH-like_N_sf"/>
</dbReference>
<evidence type="ECO:0000256" key="8">
    <source>
        <dbReference type="ARBA" id="ARBA00052329"/>
    </source>
</evidence>
<evidence type="ECO:0000256" key="5">
    <source>
        <dbReference type="ARBA" id="ARBA00023141"/>
    </source>
</evidence>
<reference evidence="14 15" key="1">
    <citation type="submission" date="2016-08" db="EMBL/GenBank/DDBJ databases">
        <title>Novel Firmicute Genomes.</title>
        <authorList>
            <person name="Poppleton D.I."/>
            <person name="Gribaldo S."/>
        </authorList>
    </citation>
    <scope>NUCLEOTIDE SEQUENCE [LARGE SCALE GENOMIC DNA]</scope>
    <source>
        <strain evidence="14 15">RAOx-1</strain>
    </source>
</reference>
<evidence type="ECO:0000259" key="13">
    <source>
        <dbReference type="Pfam" id="PF18317"/>
    </source>
</evidence>
<comment type="similarity">
    <text evidence="10">Belongs to the shikimate dehydrogenase family.</text>
</comment>
<comment type="pathway">
    <text evidence="1 10">Metabolic intermediate biosynthesis; chorismate biosynthesis; chorismate from D-erythrose 4-phosphate and phosphoenolpyruvate: step 4/7.</text>
</comment>
<dbReference type="NCBIfam" id="NF001319">
    <property type="entry name" value="PRK00258.3-3"/>
    <property type="match status" value="1"/>
</dbReference>
<accession>A0A419SIV5</accession>
<dbReference type="GO" id="GO:0008652">
    <property type="term" value="P:amino acid biosynthetic process"/>
    <property type="evidence" value="ECO:0007669"/>
    <property type="project" value="UniProtKB-KW"/>
</dbReference>
<comment type="subunit">
    <text evidence="10">Homodimer.</text>
</comment>
<dbReference type="SUPFAM" id="SSF53223">
    <property type="entry name" value="Aminoacid dehydrogenase-like, N-terminal domain"/>
    <property type="match status" value="1"/>
</dbReference>
<dbReference type="EMBL" id="MCHY01000008">
    <property type="protein sequence ID" value="RKD23964.1"/>
    <property type="molecule type" value="Genomic_DNA"/>
</dbReference>
<gene>
    <name evidence="10" type="primary">aroE</name>
    <name evidence="14" type="ORF">BEP19_05965</name>
</gene>
<evidence type="ECO:0000256" key="9">
    <source>
        <dbReference type="ARBA" id="ARBA00060613"/>
    </source>
</evidence>
<comment type="catalytic activity">
    <reaction evidence="6 10">
        <text>shikimate + NADP(+) = 3-dehydroshikimate + NADPH + H(+)</text>
        <dbReference type="Rhea" id="RHEA:17737"/>
        <dbReference type="ChEBI" id="CHEBI:15378"/>
        <dbReference type="ChEBI" id="CHEBI:16630"/>
        <dbReference type="ChEBI" id="CHEBI:36208"/>
        <dbReference type="ChEBI" id="CHEBI:57783"/>
        <dbReference type="ChEBI" id="CHEBI:58349"/>
        <dbReference type="EC" id="1.1.1.25"/>
    </reaction>
</comment>
<feature type="binding site" evidence="10">
    <location>
        <begin position="130"/>
        <end position="134"/>
    </location>
    <ligand>
        <name>NADP(+)</name>
        <dbReference type="ChEBI" id="CHEBI:58349"/>
    </ligand>
</feature>
<dbReference type="AlphaFoldDB" id="A0A419SIV5"/>
<evidence type="ECO:0000256" key="7">
    <source>
        <dbReference type="ARBA" id="ARBA00051639"/>
    </source>
</evidence>
<dbReference type="InterPro" id="IPR022893">
    <property type="entry name" value="Shikimate_DH_fam"/>
</dbReference>
<organism evidence="14 15">
    <name type="scientific">Ammoniphilus oxalaticus</name>
    <dbReference type="NCBI Taxonomy" id="66863"/>
    <lineage>
        <taxon>Bacteria</taxon>
        <taxon>Bacillati</taxon>
        <taxon>Bacillota</taxon>
        <taxon>Bacilli</taxon>
        <taxon>Bacillales</taxon>
        <taxon>Paenibacillaceae</taxon>
        <taxon>Aneurinibacillus group</taxon>
        <taxon>Ammoniphilus</taxon>
    </lineage>
</organism>
<dbReference type="RefSeq" id="WP_120189197.1">
    <property type="nucleotide sequence ID" value="NZ_MCHY01000008.1"/>
</dbReference>
<feature type="active site" description="Proton acceptor" evidence="10">
    <location>
        <position position="69"/>
    </location>
</feature>
<comment type="catalytic activity">
    <reaction evidence="7">
        <text>L-quinate + NAD(+) = 3-dehydroquinate + NADH + H(+)</text>
        <dbReference type="Rhea" id="RHEA:22364"/>
        <dbReference type="ChEBI" id="CHEBI:15378"/>
        <dbReference type="ChEBI" id="CHEBI:29751"/>
        <dbReference type="ChEBI" id="CHEBI:32364"/>
        <dbReference type="ChEBI" id="CHEBI:57540"/>
        <dbReference type="ChEBI" id="CHEBI:57945"/>
        <dbReference type="EC" id="1.1.1.24"/>
    </reaction>
</comment>
<proteinExistence type="inferred from homology"/>
<dbReference type="Gene3D" id="3.40.50.720">
    <property type="entry name" value="NAD(P)-binding Rossmann-like Domain"/>
    <property type="match status" value="1"/>
</dbReference>
<comment type="caution">
    <text evidence="14">The sequence shown here is derived from an EMBL/GenBank/DDBJ whole genome shotgun (WGS) entry which is preliminary data.</text>
</comment>
<evidence type="ECO:0000256" key="4">
    <source>
        <dbReference type="ARBA" id="ARBA00023002"/>
    </source>
</evidence>
<dbReference type="InterPro" id="IPR036291">
    <property type="entry name" value="NAD(P)-bd_dom_sf"/>
</dbReference>
<dbReference type="InterPro" id="IPR006151">
    <property type="entry name" value="Shikm_DH/Glu-tRNA_Rdtase"/>
</dbReference>
<feature type="binding site" evidence="10">
    <location>
        <position position="65"/>
    </location>
    <ligand>
        <name>shikimate</name>
        <dbReference type="ChEBI" id="CHEBI:36208"/>
    </ligand>
</feature>
<comment type="function">
    <text evidence="10">Involved in the biosynthesis of the chorismate, which leads to the biosynthesis of aromatic amino acids. Catalyzes the reversible NADPH linked reduction of 3-dehydroshikimate (DHSA) to yield shikimate (SA).</text>
</comment>
<feature type="domain" description="Shikimate dehydrogenase substrate binding N-terminal" evidence="12">
    <location>
        <begin position="10"/>
        <end position="92"/>
    </location>
</feature>
<dbReference type="PANTHER" id="PTHR21089">
    <property type="entry name" value="SHIKIMATE DEHYDROGENASE"/>
    <property type="match status" value="1"/>
</dbReference>
<name>A0A419SIV5_9BACL</name>
<comment type="caution">
    <text evidence="10">Lacks conserved residue(s) required for the propagation of feature annotation.</text>
</comment>
<dbReference type="Pfam" id="PF01488">
    <property type="entry name" value="Shikimate_DH"/>
    <property type="match status" value="1"/>
</dbReference>
<dbReference type="SUPFAM" id="SSF51735">
    <property type="entry name" value="NAD(P)-binding Rossmann-fold domains"/>
    <property type="match status" value="1"/>
</dbReference>